<protein>
    <submittedName>
        <fullName evidence="2">Glycosyltransferase</fullName>
    </submittedName>
</protein>
<dbReference type="OrthoDB" id="9802524at2"/>
<keyword evidence="2" id="KW-0808">Transferase</keyword>
<organism evidence="2 3">
    <name type="scientific">Mangrovimicrobium sediminis</name>
    <dbReference type="NCBI Taxonomy" id="2562682"/>
    <lineage>
        <taxon>Bacteria</taxon>
        <taxon>Pseudomonadati</taxon>
        <taxon>Pseudomonadota</taxon>
        <taxon>Gammaproteobacteria</taxon>
        <taxon>Cellvibrionales</taxon>
        <taxon>Halieaceae</taxon>
        <taxon>Mangrovimicrobium</taxon>
    </lineage>
</organism>
<dbReference type="SUPFAM" id="SSF53756">
    <property type="entry name" value="UDP-Glycosyltransferase/glycogen phosphorylase"/>
    <property type="match status" value="1"/>
</dbReference>
<reference evidence="2 3" key="1">
    <citation type="submission" date="2019-04" db="EMBL/GenBank/DDBJ databases">
        <title>Taxonomy of novel Haliea sp. from mangrove soil of West Coast of India.</title>
        <authorList>
            <person name="Verma A."/>
            <person name="Kumar P."/>
            <person name="Krishnamurthi S."/>
        </authorList>
    </citation>
    <scope>NUCLEOTIDE SEQUENCE [LARGE SCALE GENOMIC DNA]</scope>
    <source>
        <strain evidence="2 3">SAOS-164</strain>
    </source>
</reference>
<evidence type="ECO:0000259" key="1">
    <source>
        <dbReference type="Pfam" id="PF00534"/>
    </source>
</evidence>
<dbReference type="Proteomes" id="UP000298050">
    <property type="component" value="Unassembled WGS sequence"/>
</dbReference>
<name>A0A4Z0LZV8_9GAMM</name>
<dbReference type="PANTHER" id="PTHR12526:SF641">
    <property type="entry name" value="LIPOPOLYSACCHARIDE CORE BIOSYNTHESIS PROTEIN RFAG"/>
    <property type="match status" value="1"/>
</dbReference>
<dbReference type="InterPro" id="IPR001296">
    <property type="entry name" value="Glyco_trans_1"/>
</dbReference>
<accession>A0A4Z0LZV8</accession>
<keyword evidence="3" id="KW-1185">Reference proteome</keyword>
<gene>
    <name evidence="2" type="ORF">E4634_11680</name>
</gene>
<evidence type="ECO:0000313" key="3">
    <source>
        <dbReference type="Proteomes" id="UP000298050"/>
    </source>
</evidence>
<dbReference type="RefSeq" id="WP_135444086.1">
    <property type="nucleotide sequence ID" value="NZ_SRLE01000008.1"/>
</dbReference>
<dbReference type="AlphaFoldDB" id="A0A4Z0LZV8"/>
<dbReference type="Gene3D" id="3.40.50.2000">
    <property type="entry name" value="Glycogen Phosphorylase B"/>
    <property type="match status" value="2"/>
</dbReference>
<dbReference type="GO" id="GO:1901135">
    <property type="term" value="P:carbohydrate derivative metabolic process"/>
    <property type="evidence" value="ECO:0007669"/>
    <property type="project" value="UniProtKB-ARBA"/>
</dbReference>
<dbReference type="GO" id="GO:0016757">
    <property type="term" value="F:glycosyltransferase activity"/>
    <property type="evidence" value="ECO:0007669"/>
    <property type="project" value="InterPro"/>
</dbReference>
<evidence type="ECO:0000313" key="2">
    <source>
        <dbReference type="EMBL" id="TGD72942.1"/>
    </source>
</evidence>
<dbReference type="PANTHER" id="PTHR12526">
    <property type="entry name" value="GLYCOSYLTRANSFERASE"/>
    <property type="match status" value="1"/>
</dbReference>
<dbReference type="Pfam" id="PF00534">
    <property type="entry name" value="Glycos_transf_1"/>
    <property type="match status" value="1"/>
</dbReference>
<dbReference type="EMBL" id="SRLE01000008">
    <property type="protein sequence ID" value="TGD72942.1"/>
    <property type="molecule type" value="Genomic_DNA"/>
</dbReference>
<comment type="caution">
    <text evidence="2">The sequence shown here is derived from an EMBL/GenBank/DDBJ whole genome shotgun (WGS) entry which is preliminary data.</text>
</comment>
<proteinExistence type="predicted"/>
<sequence length="372" mass="40329">MRIALLLPAGDDAGARLDAHEFLAQAVQRGHHCALFASDWRAELPEGVVLREIAARGRSAHRRHAAFVEAVQQQLAGTSSDVVVGLQAMPGLDVLLASAGCYLQEAEGRSGWSARRGGAYRYFSQAEAAVCGPQATTRVLFQSELQREAFCSTYPQLASRSATLPPGVAAARRPPADAQRLRRRMRAELQLAEHELVLLFAGNDFERHGLGDAIHSLAAARQEQPHQALRLLVAGGERSRRYHHLARKLGVGDAVHFLGWRDDLPELMACADVLIHPAREAPVGRVLLEALLAGLPVITSQNCGYAQHIAQAHAGSVLPEPLQPADLERALLRMFDGVFRSQCRETGAAFVGLTDLGARMPAALAQIEQWFA</sequence>
<feature type="domain" description="Glycosyl transferase family 1" evidence="1">
    <location>
        <begin position="183"/>
        <end position="336"/>
    </location>
</feature>
<dbReference type="CDD" id="cd03801">
    <property type="entry name" value="GT4_PimA-like"/>
    <property type="match status" value="1"/>
</dbReference>